<keyword evidence="2" id="KW-1185">Reference proteome</keyword>
<organism evidence="1 2">
    <name type="scientific">Limosilactobacillus albertensis</name>
    <dbReference type="NCBI Taxonomy" id="2759752"/>
    <lineage>
        <taxon>Bacteria</taxon>
        <taxon>Bacillati</taxon>
        <taxon>Bacillota</taxon>
        <taxon>Bacilli</taxon>
        <taxon>Lactobacillales</taxon>
        <taxon>Lactobacillaceae</taxon>
        <taxon>Limosilactobacillus</taxon>
    </lineage>
</organism>
<evidence type="ECO:0000313" key="2">
    <source>
        <dbReference type="Proteomes" id="UP000518316"/>
    </source>
</evidence>
<gene>
    <name evidence="1" type="ORF">H5S40_05450</name>
</gene>
<comment type="caution">
    <text evidence="1">The sequence shown here is derived from an EMBL/GenBank/DDBJ whole genome shotgun (WGS) entry which is preliminary data.</text>
</comment>
<name>A0A7W3TRJ7_9LACO</name>
<dbReference type="Proteomes" id="UP000518316">
    <property type="component" value="Unassembled WGS sequence"/>
</dbReference>
<dbReference type="AlphaFoldDB" id="A0A7W3TRJ7"/>
<accession>A0A7W3TRJ7</accession>
<dbReference type="EMBL" id="JACIVC010000054">
    <property type="protein sequence ID" value="MBB1069602.1"/>
    <property type="molecule type" value="Genomic_DNA"/>
</dbReference>
<evidence type="ECO:0000313" key="1">
    <source>
        <dbReference type="EMBL" id="MBB1069602.1"/>
    </source>
</evidence>
<dbReference type="RefSeq" id="WP_182598174.1">
    <property type="nucleotide sequence ID" value="NZ_JACIVC010000054.1"/>
</dbReference>
<sequence length="80" mass="9336">MSGRSNLGDRLAHFKDITIIVIEYGDDQEMSIRVPWDSRNDTYNLKMAVSVDKRFNTEKVLITNDDNAITNFCFYNDIRD</sequence>
<proteinExistence type="predicted"/>
<protein>
    <submittedName>
        <fullName evidence="1">Uncharacterized protein</fullName>
    </submittedName>
</protein>
<reference evidence="1 2" key="1">
    <citation type="submission" date="2020-07" db="EMBL/GenBank/DDBJ databases">
        <title>Description of Limosilactobacillus balticus sp. nov., Limosilactobacillus agrestis sp. nov., Limosilactobacillus albertensis sp. nov., Limosilactobacillus rudii sp. nov., Limosilactobacillus fastidiosus sp. nov., five novel Limosilactobacillus species isolated from the vertebrate gastrointestinal tract, and proposal of 6 subspecies of Limosilactobacillus reuteri adapted to the gastrointestinal tract of specific vertebrate hosts.</title>
        <authorList>
            <person name="Li F."/>
            <person name="Cheng C."/>
            <person name="Zheng J."/>
            <person name="Quevedo R.M."/>
            <person name="Li J."/>
            <person name="Roos S."/>
            <person name="Gaenzle M.G."/>
            <person name="Walter J."/>
        </authorList>
    </citation>
    <scope>NUCLEOTIDE SEQUENCE [LARGE SCALE GENOMIC DNA]</scope>
    <source>
        <strain evidence="1 2">RRLNB_1_1</strain>
    </source>
</reference>